<dbReference type="OrthoDB" id="765404at2759"/>
<accession>W9RPH3</accession>
<evidence type="ECO:0000313" key="2">
    <source>
        <dbReference type="Proteomes" id="UP000030645"/>
    </source>
</evidence>
<gene>
    <name evidence="1" type="ORF">L484_018753</name>
</gene>
<dbReference type="KEGG" id="mnt:21401717"/>
<keyword evidence="2" id="KW-1185">Reference proteome</keyword>
<sequence>MGVWDYISGTADSIKRNAPDLTPVKALCCNSYGYSKAGVSNIHNAVKVNGGKVLSQYGPSGETMSKIPPFVTNLAVYSAEEALKFIPVPLPGGASGFSICKAIKRSWPSDANKSKGGGVDVKALQAEVKRLNKELGECKNWIEQMEMNKKYCSDFESAKTPNSDSNSVVNRKPEDVIRVFMMKEFIGRQLLDDMIVHGTSPTNK</sequence>
<proteinExistence type="predicted"/>
<dbReference type="Proteomes" id="UP000030645">
    <property type="component" value="Unassembled WGS sequence"/>
</dbReference>
<reference evidence="2" key="1">
    <citation type="submission" date="2013-01" db="EMBL/GenBank/DDBJ databases">
        <title>Draft Genome Sequence of a Mulberry Tree, Morus notabilis C.K. Schneid.</title>
        <authorList>
            <person name="He N."/>
            <person name="Zhao S."/>
        </authorList>
    </citation>
    <scope>NUCLEOTIDE SEQUENCE</scope>
</reference>
<dbReference type="AlphaFoldDB" id="W9RPH3"/>
<protein>
    <submittedName>
        <fullName evidence="1">Uncharacterized protein</fullName>
    </submittedName>
</protein>
<name>W9RPH3_9ROSA</name>
<dbReference type="eggNOG" id="ENOG502S7TQ">
    <property type="taxonomic scope" value="Eukaryota"/>
</dbReference>
<organism evidence="1 2">
    <name type="scientific">Morus notabilis</name>
    <dbReference type="NCBI Taxonomy" id="981085"/>
    <lineage>
        <taxon>Eukaryota</taxon>
        <taxon>Viridiplantae</taxon>
        <taxon>Streptophyta</taxon>
        <taxon>Embryophyta</taxon>
        <taxon>Tracheophyta</taxon>
        <taxon>Spermatophyta</taxon>
        <taxon>Magnoliopsida</taxon>
        <taxon>eudicotyledons</taxon>
        <taxon>Gunneridae</taxon>
        <taxon>Pentapetalae</taxon>
        <taxon>rosids</taxon>
        <taxon>fabids</taxon>
        <taxon>Rosales</taxon>
        <taxon>Moraceae</taxon>
        <taxon>Moreae</taxon>
        <taxon>Morus</taxon>
    </lineage>
</organism>
<evidence type="ECO:0000313" key="1">
    <source>
        <dbReference type="EMBL" id="EXB89650.1"/>
    </source>
</evidence>
<dbReference type="EMBL" id="KE345012">
    <property type="protein sequence ID" value="EXB89650.1"/>
    <property type="molecule type" value="Genomic_DNA"/>
</dbReference>